<gene>
    <name evidence="1" type="ORF">CDAR_227421</name>
</gene>
<dbReference type="EMBL" id="BPLQ01011543">
    <property type="protein sequence ID" value="GIY58797.1"/>
    <property type="molecule type" value="Genomic_DNA"/>
</dbReference>
<name>A0AAV4UM33_9ARAC</name>
<dbReference type="Proteomes" id="UP001054837">
    <property type="component" value="Unassembled WGS sequence"/>
</dbReference>
<sequence length="105" mass="11704">MIYQNIFRKFSFPYIDGPLKDFSNSPFYRFPSSHTPLFIVFQKGVRASPPALPKDSSSPLCPQPPFNQLKDYSSIYAFDAYCRHTLIGGIDGRGAAPPSPNLSSL</sequence>
<comment type="caution">
    <text evidence="1">The sequence shown here is derived from an EMBL/GenBank/DDBJ whole genome shotgun (WGS) entry which is preliminary data.</text>
</comment>
<protein>
    <submittedName>
        <fullName evidence="1">Uncharacterized protein</fullName>
    </submittedName>
</protein>
<keyword evidence="2" id="KW-1185">Reference proteome</keyword>
<evidence type="ECO:0000313" key="1">
    <source>
        <dbReference type="EMBL" id="GIY58797.1"/>
    </source>
</evidence>
<dbReference type="AlphaFoldDB" id="A0AAV4UM33"/>
<reference evidence="1 2" key="1">
    <citation type="submission" date="2021-06" db="EMBL/GenBank/DDBJ databases">
        <title>Caerostris darwini draft genome.</title>
        <authorList>
            <person name="Kono N."/>
            <person name="Arakawa K."/>
        </authorList>
    </citation>
    <scope>NUCLEOTIDE SEQUENCE [LARGE SCALE GENOMIC DNA]</scope>
</reference>
<evidence type="ECO:0000313" key="2">
    <source>
        <dbReference type="Proteomes" id="UP001054837"/>
    </source>
</evidence>
<organism evidence="1 2">
    <name type="scientific">Caerostris darwini</name>
    <dbReference type="NCBI Taxonomy" id="1538125"/>
    <lineage>
        <taxon>Eukaryota</taxon>
        <taxon>Metazoa</taxon>
        <taxon>Ecdysozoa</taxon>
        <taxon>Arthropoda</taxon>
        <taxon>Chelicerata</taxon>
        <taxon>Arachnida</taxon>
        <taxon>Araneae</taxon>
        <taxon>Araneomorphae</taxon>
        <taxon>Entelegynae</taxon>
        <taxon>Araneoidea</taxon>
        <taxon>Araneidae</taxon>
        <taxon>Caerostris</taxon>
    </lineage>
</organism>
<proteinExistence type="predicted"/>
<accession>A0AAV4UM33</accession>